<evidence type="ECO:0000313" key="2">
    <source>
        <dbReference type="EMBL" id="KAK8552379.1"/>
    </source>
</evidence>
<evidence type="ECO:0000313" key="3">
    <source>
        <dbReference type="Proteomes" id="UP001472677"/>
    </source>
</evidence>
<protein>
    <submittedName>
        <fullName evidence="2">Uncharacterized protein</fullName>
    </submittedName>
</protein>
<name>A0ABR2E583_9ROSI</name>
<feature type="compositionally biased region" description="Basic and acidic residues" evidence="1">
    <location>
        <begin position="17"/>
        <end position="37"/>
    </location>
</feature>
<evidence type="ECO:0000256" key="1">
    <source>
        <dbReference type="SAM" id="MobiDB-lite"/>
    </source>
</evidence>
<accession>A0ABR2E583</accession>
<organism evidence="2 3">
    <name type="scientific">Hibiscus sabdariffa</name>
    <name type="common">roselle</name>
    <dbReference type="NCBI Taxonomy" id="183260"/>
    <lineage>
        <taxon>Eukaryota</taxon>
        <taxon>Viridiplantae</taxon>
        <taxon>Streptophyta</taxon>
        <taxon>Embryophyta</taxon>
        <taxon>Tracheophyta</taxon>
        <taxon>Spermatophyta</taxon>
        <taxon>Magnoliopsida</taxon>
        <taxon>eudicotyledons</taxon>
        <taxon>Gunneridae</taxon>
        <taxon>Pentapetalae</taxon>
        <taxon>rosids</taxon>
        <taxon>malvids</taxon>
        <taxon>Malvales</taxon>
        <taxon>Malvaceae</taxon>
        <taxon>Malvoideae</taxon>
        <taxon>Hibiscus</taxon>
    </lineage>
</organism>
<dbReference type="Proteomes" id="UP001472677">
    <property type="component" value="Unassembled WGS sequence"/>
</dbReference>
<feature type="region of interest" description="Disordered" evidence="1">
    <location>
        <begin position="1"/>
        <end position="69"/>
    </location>
</feature>
<reference evidence="2 3" key="1">
    <citation type="journal article" date="2024" name="G3 (Bethesda)">
        <title>Genome assembly of Hibiscus sabdariffa L. provides insights into metabolisms of medicinal natural products.</title>
        <authorList>
            <person name="Kim T."/>
        </authorList>
    </citation>
    <scope>NUCLEOTIDE SEQUENCE [LARGE SCALE GENOMIC DNA]</scope>
    <source>
        <strain evidence="2">TK-2024</strain>
        <tissue evidence="2">Old leaves</tissue>
    </source>
</reference>
<keyword evidence="3" id="KW-1185">Reference proteome</keyword>
<comment type="caution">
    <text evidence="2">The sequence shown here is derived from an EMBL/GenBank/DDBJ whole genome shotgun (WGS) entry which is preliminary data.</text>
</comment>
<gene>
    <name evidence="2" type="ORF">V6N12_040976</name>
</gene>
<sequence length="69" mass="7652">METETGEIEPLLQDQTDEPKSDPDPENREDESPRSRDPIVPTRQGSDRRVQVELGRVGPEPTGGPRNTG</sequence>
<dbReference type="EMBL" id="JBBPBM010000020">
    <property type="protein sequence ID" value="KAK8552379.1"/>
    <property type="molecule type" value="Genomic_DNA"/>
</dbReference>
<proteinExistence type="predicted"/>